<protein>
    <submittedName>
        <fullName evidence="2">Uncharacterized protein</fullName>
    </submittedName>
</protein>
<feature type="compositionally biased region" description="Low complexity" evidence="1">
    <location>
        <begin position="12"/>
        <end position="24"/>
    </location>
</feature>
<comment type="caution">
    <text evidence="2">The sequence shown here is derived from an EMBL/GenBank/DDBJ whole genome shotgun (WGS) entry which is preliminary data.</text>
</comment>
<evidence type="ECO:0000313" key="2">
    <source>
        <dbReference type="EMBL" id="CAK0804771.1"/>
    </source>
</evidence>
<keyword evidence="3" id="KW-1185">Reference proteome</keyword>
<proteinExistence type="predicted"/>
<feature type="region of interest" description="Disordered" evidence="1">
    <location>
        <begin position="120"/>
        <end position="149"/>
    </location>
</feature>
<reference evidence="2" key="1">
    <citation type="submission" date="2023-10" db="EMBL/GenBank/DDBJ databases">
        <authorList>
            <person name="Chen Y."/>
            <person name="Shah S."/>
            <person name="Dougan E. K."/>
            <person name="Thang M."/>
            <person name="Chan C."/>
        </authorList>
    </citation>
    <scope>NUCLEOTIDE SEQUENCE [LARGE SCALE GENOMIC DNA]</scope>
</reference>
<organism evidence="2 3">
    <name type="scientific">Prorocentrum cordatum</name>
    <dbReference type="NCBI Taxonomy" id="2364126"/>
    <lineage>
        <taxon>Eukaryota</taxon>
        <taxon>Sar</taxon>
        <taxon>Alveolata</taxon>
        <taxon>Dinophyceae</taxon>
        <taxon>Prorocentrales</taxon>
        <taxon>Prorocentraceae</taxon>
        <taxon>Prorocentrum</taxon>
    </lineage>
</organism>
<evidence type="ECO:0000313" key="3">
    <source>
        <dbReference type="Proteomes" id="UP001189429"/>
    </source>
</evidence>
<feature type="region of interest" description="Disordered" evidence="1">
    <location>
        <begin position="1"/>
        <end position="63"/>
    </location>
</feature>
<dbReference type="Proteomes" id="UP001189429">
    <property type="component" value="Unassembled WGS sequence"/>
</dbReference>
<dbReference type="EMBL" id="CAUYUJ010003313">
    <property type="protein sequence ID" value="CAK0804771.1"/>
    <property type="molecule type" value="Genomic_DNA"/>
</dbReference>
<evidence type="ECO:0000256" key="1">
    <source>
        <dbReference type="SAM" id="MobiDB-lite"/>
    </source>
</evidence>
<feature type="non-terminal residue" evidence="2">
    <location>
        <position position="149"/>
    </location>
</feature>
<feature type="compositionally biased region" description="Basic residues" evidence="1">
    <location>
        <begin position="1"/>
        <end position="11"/>
    </location>
</feature>
<feature type="non-terminal residue" evidence="2">
    <location>
        <position position="1"/>
    </location>
</feature>
<sequence>LGRWRGPRPRRGIGPPAAWRPGWAQASTAAAALYEGGRQPPPLSTRRAPCAASRRRSPRDAAARCTRRALRARARFRLQAAGGASPPQTDGRAAAPIRCPETPARAGGVGEVFVARAVSGARPHDSAGSGWPLQRLASSCSERGSRRRS</sequence>
<accession>A0ABN9QLQ0</accession>
<name>A0ABN9QLQ0_9DINO</name>
<feature type="region of interest" description="Disordered" evidence="1">
    <location>
        <begin position="77"/>
        <end position="105"/>
    </location>
</feature>
<gene>
    <name evidence="2" type="ORF">PCOR1329_LOCUS11466</name>
</gene>